<accession>A0A0V1D9Z2</accession>
<reference evidence="2 3" key="1">
    <citation type="submission" date="2015-01" db="EMBL/GenBank/DDBJ databases">
        <title>Evolution of Trichinella species and genotypes.</title>
        <authorList>
            <person name="Korhonen P.K."/>
            <person name="Edoardo P."/>
            <person name="Giuseppe L.R."/>
            <person name="Gasser R.B."/>
        </authorList>
    </citation>
    <scope>NUCLEOTIDE SEQUENCE [LARGE SCALE GENOMIC DNA]</scope>
    <source>
        <strain evidence="2">ISS120</strain>
    </source>
</reference>
<keyword evidence="3" id="KW-1185">Reference proteome</keyword>
<proteinExistence type="predicted"/>
<protein>
    <submittedName>
        <fullName evidence="2">Uncharacterized protein</fullName>
    </submittedName>
</protein>
<evidence type="ECO:0000313" key="2">
    <source>
        <dbReference type="EMBL" id="KRY58134.1"/>
    </source>
</evidence>
<evidence type="ECO:0000256" key="1">
    <source>
        <dbReference type="SAM" id="Phobius"/>
    </source>
</evidence>
<comment type="caution">
    <text evidence="2">The sequence shown here is derived from an EMBL/GenBank/DDBJ whole genome shotgun (WGS) entry which is preliminary data.</text>
</comment>
<keyword evidence="1" id="KW-1133">Transmembrane helix</keyword>
<name>A0A0V1D9Z2_TRIBR</name>
<feature type="transmembrane region" description="Helical" evidence="1">
    <location>
        <begin position="12"/>
        <end position="32"/>
    </location>
</feature>
<organism evidence="2 3">
    <name type="scientific">Trichinella britovi</name>
    <name type="common">Parasitic roundworm</name>
    <dbReference type="NCBI Taxonomy" id="45882"/>
    <lineage>
        <taxon>Eukaryota</taxon>
        <taxon>Metazoa</taxon>
        <taxon>Ecdysozoa</taxon>
        <taxon>Nematoda</taxon>
        <taxon>Enoplea</taxon>
        <taxon>Dorylaimia</taxon>
        <taxon>Trichinellida</taxon>
        <taxon>Trichinellidae</taxon>
        <taxon>Trichinella</taxon>
    </lineage>
</organism>
<gene>
    <name evidence="2" type="ORF">T03_17351</name>
</gene>
<dbReference type="AlphaFoldDB" id="A0A0V1D9Z2"/>
<keyword evidence="1" id="KW-0812">Transmembrane</keyword>
<evidence type="ECO:0000313" key="3">
    <source>
        <dbReference type="Proteomes" id="UP000054653"/>
    </source>
</evidence>
<dbReference type="EMBL" id="JYDI01000024">
    <property type="protein sequence ID" value="KRY58134.1"/>
    <property type="molecule type" value="Genomic_DNA"/>
</dbReference>
<keyword evidence="1" id="KW-0472">Membrane</keyword>
<dbReference type="Proteomes" id="UP000054653">
    <property type="component" value="Unassembled WGS sequence"/>
</dbReference>
<sequence length="84" mass="10020">MPPALFTSIAKNGKICCFIFTFSRSFYLRFFFLKKKRKNFNRAVPTVDVELLRLKCGKLEGKKIIVFFFIKKYDKAYEMTKVEM</sequence>